<comment type="caution">
    <text evidence="2">The sequence shown here is derived from an EMBL/GenBank/DDBJ whole genome shotgun (WGS) entry which is preliminary data.</text>
</comment>
<accession>A0ABY2KJ77</accession>
<feature type="domain" description="Hedgehog/Intein (Hint)" evidence="1">
    <location>
        <begin position="148"/>
        <end position="285"/>
    </location>
</feature>
<dbReference type="InterPro" id="IPR006141">
    <property type="entry name" value="Intein_N"/>
</dbReference>
<dbReference type="InterPro" id="IPR028992">
    <property type="entry name" value="Hedgehog/Intein_dom"/>
</dbReference>
<dbReference type="Pfam" id="PF13403">
    <property type="entry name" value="Hint_2"/>
    <property type="match status" value="1"/>
</dbReference>
<proteinExistence type="predicted"/>
<name>A0ABY2KJ77_9RHOB</name>
<keyword evidence="3" id="KW-1185">Reference proteome</keyword>
<evidence type="ECO:0000313" key="3">
    <source>
        <dbReference type="Proteomes" id="UP000297741"/>
    </source>
</evidence>
<evidence type="ECO:0000259" key="1">
    <source>
        <dbReference type="Pfam" id="PF13403"/>
    </source>
</evidence>
<dbReference type="PROSITE" id="PS50817">
    <property type="entry name" value="INTEIN_N_TER"/>
    <property type="match status" value="1"/>
</dbReference>
<dbReference type="SUPFAM" id="SSF51294">
    <property type="entry name" value="Hedgehog/intein (Hint) domain"/>
    <property type="match status" value="1"/>
</dbReference>
<dbReference type="EMBL" id="RPEM01000009">
    <property type="protein sequence ID" value="TGD42422.1"/>
    <property type="molecule type" value="Genomic_DNA"/>
</dbReference>
<gene>
    <name evidence="2" type="ORF">EEB11_14175</name>
</gene>
<protein>
    <recommendedName>
        <fullName evidence="1">Hedgehog/Intein (Hint) domain-containing protein</fullName>
    </recommendedName>
</protein>
<dbReference type="Gene3D" id="2.170.16.10">
    <property type="entry name" value="Hedgehog/Intein (Hint) domain"/>
    <property type="match status" value="1"/>
</dbReference>
<organism evidence="2 3">
    <name type="scientific">Pseudotabrizicola sediminis</name>
    <dbReference type="NCBI Taxonomy" id="2486418"/>
    <lineage>
        <taxon>Bacteria</taxon>
        <taxon>Pseudomonadati</taxon>
        <taxon>Pseudomonadota</taxon>
        <taxon>Alphaproteobacteria</taxon>
        <taxon>Rhodobacterales</taxon>
        <taxon>Paracoccaceae</taxon>
        <taxon>Pseudotabrizicola</taxon>
    </lineage>
</organism>
<evidence type="ECO:0000313" key="2">
    <source>
        <dbReference type="EMBL" id="TGD42422.1"/>
    </source>
</evidence>
<sequence>MAQVVLFLRGDQIATYRSLASSGNGDRMTVTLTGVEPLGAASTYFRVVVRQVNDGEGNFSNGQFVEIYVWPEDDPPERPLYRSLNPQHDQYQGRASSAGHQIFTNPSKILFQTEGISSGKIQYGPGACPPRAEKLPFNGFAGSPPAIPCFVAGTRILTHRGMLGVEGLRPGDLVQTMDNGYSPVVWAGRRTVCGLGSMAPVRFAAGAVGNQRDLLVSPQHRMLVTGWPSELTMGERETLAAARHLINNRTIRRLRRPTVTYVHILCEDHQVIFAEGAPTESLFAGGAALSAFDQRASDEIRRLFPSLCPVSGTGTGLARPVLPPVAARLAGL</sequence>
<dbReference type="Proteomes" id="UP000297741">
    <property type="component" value="Unassembled WGS sequence"/>
</dbReference>
<dbReference type="InterPro" id="IPR036844">
    <property type="entry name" value="Hint_dom_sf"/>
</dbReference>
<reference evidence="2 3" key="1">
    <citation type="submission" date="2018-11" db="EMBL/GenBank/DDBJ databases">
        <title>Tabrizicola sp. isolated from sediment of alpine lake.</title>
        <authorList>
            <person name="Liu Z."/>
        </authorList>
    </citation>
    <scope>NUCLEOTIDE SEQUENCE [LARGE SCALE GENOMIC DNA]</scope>
    <source>
        <strain evidence="2 3">DRYC-M-16</strain>
    </source>
</reference>